<gene>
    <name evidence="5" type="ORF">PPNO1_LOCUS1348</name>
</gene>
<dbReference type="EMBL" id="CALLCH030000002">
    <property type="protein sequence ID" value="CAI4211569.1"/>
    <property type="molecule type" value="Genomic_DNA"/>
</dbReference>
<feature type="domain" description="Up-regulated during septation protein 1" evidence="3">
    <location>
        <begin position="43"/>
        <end position="151"/>
    </location>
</feature>
<dbReference type="PANTHER" id="PTHR43941">
    <property type="entry name" value="STRUCTURAL MAINTENANCE OF CHROMOSOMES PROTEIN 2"/>
    <property type="match status" value="1"/>
</dbReference>
<feature type="region of interest" description="Disordered" evidence="2">
    <location>
        <begin position="514"/>
        <end position="533"/>
    </location>
</feature>
<sequence length="891" mass="100603">MKGSSPKTRATSSGPEDALRANPKETDRPRASTMVDLDDPIQVHLLTETALFDSRRYEILSEEEVDDLKKQCQSMAQRIEKTRANLAVQIKRTPIGSQASNRDSAEQADLERQATERRCDELATELWNLERRIMEPQRRLLEHTAAILQLTHKGSSKKQQQSSVPVLNGMPGSPESLYTYSNGRSSMDIDFQTPIEIPLKSPIREQTNKLREEADRLKQENDQLKAQSDAFGLEVDALRRETSDNEREISDLERKLETLNSSLRDVIVKFNPSKNSNFPDTISAVRQEQEQGQSRSRSVDEEASTAIAMAQAEGRLDALNNQITDLLLGGGGELELDDRISYLQYSLRVVEAELMQAVDRANNSARSAPSGGDDQRVLRELWDMVQDGFSELRRQREDRNKIRQEKGLEDDEDEMAISKLTEHKAVLKRQIKQQRELNNKSSGEKDIELQNKDAEIERRILEARNKEDELQSKLVELSATEAVLASKDAELLDLDKKVFDLEEKLSDLNMELSEARSTSSGTQAANPEELEAKDRRVRELEAELVEMQQILEKSRGDASQTQGMLVSALRDLDTLEEKTTKLAALETSSKDLESRLNMTEASRSELQTRMDEIDGKIETLEELDGKQREIKEKNDVLDSLNMMVVELKTELTIAQAELDGAYGSRAERAADVAAIKSNDQVNELHTQIDTLKTELDQTLKQLEDITRETITAEREKLEIEGRLDDTIAARATLEAEIEELRQRLDAEVLGSREKINKLQEELDTQRLKAVPTGEGGASRPGAGASMLSEQFRATMREERKKFQEDLREEQSRRRKLEEELTRLRKAAGPGKSPSARNRRPGQLGDRDLPLLSPSPYEFDATATNGNEQPDTLNTLTVMARYPVSFLSPILA</sequence>
<feature type="compositionally biased region" description="Basic and acidic residues" evidence="2">
    <location>
        <begin position="103"/>
        <end position="113"/>
    </location>
</feature>
<feature type="region of interest" description="Disordered" evidence="2">
    <location>
        <begin position="796"/>
        <end position="815"/>
    </location>
</feature>
<keyword evidence="1" id="KW-0175">Coiled coil</keyword>
<feature type="compositionally biased region" description="Polar residues" evidence="2">
    <location>
        <begin position="1"/>
        <end position="14"/>
    </location>
</feature>
<comment type="caution">
    <text evidence="5">The sequence shown here is derived from an EMBL/GenBank/DDBJ whole genome shotgun (WGS) entry which is preliminary data.</text>
</comment>
<feature type="compositionally biased region" description="Basic and acidic residues" evidence="2">
    <location>
        <begin position="17"/>
        <end position="30"/>
    </location>
</feature>
<evidence type="ECO:0000256" key="2">
    <source>
        <dbReference type="SAM" id="MobiDB-lite"/>
    </source>
</evidence>
<dbReference type="PANTHER" id="PTHR43941:SF1">
    <property type="entry name" value="STRUCTURAL MAINTENANCE OF CHROMOSOMES PROTEIN 2"/>
    <property type="match status" value="1"/>
</dbReference>
<keyword evidence="6" id="KW-1185">Reference proteome</keyword>
<dbReference type="Gene3D" id="1.10.287.1490">
    <property type="match status" value="1"/>
</dbReference>
<dbReference type="InterPro" id="IPR029191">
    <property type="entry name" value="Uds1"/>
</dbReference>
<feature type="region of interest" description="Disordered" evidence="2">
    <location>
        <begin position="152"/>
        <end position="171"/>
    </location>
</feature>
<dbReference type="GO" id="GO:0007076">
    <property type="term" value="P:mitotic chromosome condensation"/>
    <property type="evidence" value="ECO:0007669"/>
    <property type="project" value="TreeGrafter"/>
</dbReference>
<proteinExistence type="predicted"/>
<feature type="coiled-coil region" evidence="1">
    <location>
        <begin position="203"/>
        <end position="269"/>
    </location>
</feature>
<feature type="compositionally biased region" description="Polar residues" evidence="2">
    <location>
        <begin position="515"/>
        <end position="525"/>
    </location>
</feature>
<accession>A0A9P1M6N8</accession>
<feature type="compositionally biased region" description="Polar residues" evidence="2">
    <location>
        <begin position="861"/>
        <end position="871"/>
    </location>
</feature>
<dbReference type="InterPro" id="IPR056703">
    <property type="entry name" value="DUF7801"/>
</dbReference>
<feature type="domain" description="DUF7801" evidence="4">
    <location>
        <begin position="626"/>
        <end position="769"/>
    </location>
</feature>
<name>A0A9P1M6N8_9PEZI</name>
<evidence type="ECO:0000256" key="1">
    <source>
        <dbReference type="SAM" id="Coils"/>
    </source>
</evidence>
<feature type="region of interest" description="Disordered" evidence="2">
    <location>
        <begin position="1"/>
        <end position="35"/>
    </location>
</feature>
<dbReference type="OrthoDB" id="5569911at2759"/>
<feature type="region of interest" description="Disordered" evidence="2">
    <location>
        <begin position="766"/>
        <end position="786"/>
    </location>
</feature>
<dbReference type="Pfam" id="PF25078">
    <property type="entry name" value="DUF7801"/>
    <property type="match status" value="1"/>
</dbReference>
<protein>
    <recommendedName>
        <fullName evidence="7">Up-regulated during septation protein 1 domain-containing protein</fullName>
    </recommendedName>
</protein>
<evidence type="ECO:0000259" key="3">
    <source>
        <dbReference type="Pfam" id="PF15456"/>
    </source>
</evidence>
<evidence type="ECO:0000313" key="5">
    <source>
        <dbReference type="EMBL" id="CAI4211569.1"/>
    </source>
</evidence>
<feature type="region of interest" description="Disordered" evidence="2">
    <location>
        <begin position="820"/>
        <end position="871"/>
    </location>
</feature>
<dbReference type="GO" id="GO:0003682">
    <property type="term" value="F:chromatin binding"/>
    <property type="evidence" value="ECO:0007669"/>
    <property type="project" value="TreeGrafter"/>
</dbReference>
<dbReference type="Proteomes" id="UP000838763">
    <property type="component" value="Unassembled WGS sequence"/>
</dbReference>
<evidence type="ECO:0008006" key="7">
    <source>
        <dbReference type="Google" id="ProtNLM"/>
    </source>
</evidence>
<organism evidence="5 6">
    <name type="scientific">Parascedosporium putredinis</name>
    <dbReference type="NCBI Taxonomy" id="1442378"/>
    <lineage>
        <taxon>Eukaryota</taxon>
        <taxon>Fungi</taxon>
        <taxon>Dikarya</taxon>
        <taxon>Ascomycota</taxon>
        <taxon>Pezizomycotina</taxon>
        <taxon>Sordariomycetes</taxon>
        <taxon>Hypocreomycetidae</taxon>
        <taxon>Microascales</taxon>
        <taxon>Microascaceae</taxon>
        <taxon>Parascedosporium</taxon>
    </lineage>
</organism>
<dbReference type="AlphaFoldDB" id="A0A9P1M6N8"/>
<dbReference type="Pfam" id="PF15456">
    <property type="entry name" value="Uds1"/>
    <property type="match status" value="1"/>
</dbReference>
<evidence type="ECO:0000313" key="6">
    <source>
        <dbReference type="Proteomes" id="UP000838763"/>
    </source>
</evidence>
<feature type="region of interest" description="Disordered" evidence="2">
    <location>
        <begin position="93"/>
        <end position="113"/>
    </location>
</feature>
<evidence type="ECO:0000259" key="4">
    <source>
        <dbReference type="Pfam" id="PF25078"/>
    </source>
</evidence>
<dbReference type="GO" id="GO:0000785">
    <property type="term" value="C:chromatin"/>
    <property type="evidence" value="ECO:0007669"/>
    <property type="project" value="TreeGrafter"/>
</dbReference>
<dbReference type="GO" id="GO:0000793">
    <property type="term" value="C:condensed chromosome"/>
    <property type="evidence" value="ECO:0007669"/>
    <property type="project" value="TreeGrafter"/>
</dbReference>
<reference evidence="5" key="1">
    <citation type="submission" date="2022-11" db="EMBL/GenBank/DDBJ databases">
        <authorList>
            <person name="Scott C."/>
            <person name="Bruce N."/>
        </authorList>
    </citation>
    <scope>NUCLEOTIDE SEQUENCE</scope>
</reference>
<dbReference type="GO" id="GO:0000796">
    <property type="term" value="C:condensin complex"/>
    <property type="evidence" value="ECO:0007669"/>
    <property type="project" value="TreeGrafter"/>
</dbReference>